<reference evidence="5" key="1">
    <citation type="submission" date="2018-11" db="EMBL/GenBank/DDBJ databases">
        <authorList>
            <consortium name="Pathogen Informatics"/>
        </authorList>
    </citation>
    <scope>NUCLEOTIDE SEQUENCE</scope>
</reference>
<proteinExistence type="inferred from homology"/>
<dbReference type="PANTHER" id="PTHR12176:SF78">
    <property type="entry name" value="EEF1A LYSINE AND N-TERMINAL METHYLTRANSFERASE"/>
    <property type="match status" value="1"/>
</dbReference>
<keyword evidence="4" id="KW-0511">Multifunctional enzyme</keyword>
<dbReference type="EMBL" id="CAAALY010043580">
    <property type="protein sequence ID" value="VEL19853.1"/>
    <property type="molecule type" value="Genomic_DNA"/>
</dbReference>
<protein>
    <recommendedName>
        <fullName evidence="7">Methyltransferase domain-containing protein</fullName>
    </recommendedName>
</protein>
<keyword evidence="2" id="KW-0489">Methyltransferase</keyword>
<evidence type="ECO:0008006" key="7">
    <source>
        <dbReference type="Google" id="ProtNLM"/>
    </source>
</evidence>
<dbReference type="OrthoDB" id="411785at2759"/>
<dbReference type="PANTHER" id="PTHR12176">
    <property type="entry name" value="SAM-DEPENDENT METHYLTRANSFERASE SUPERFAMILY PROTEIN"/>
    <property type="match status" value="1"/>
</dbReference>
<name>A0A448WTG1_9PLAT</name>
<comment type="caution">
    <text evidence="5">The sequence shown here is derived from an EMBL/GenBank/DDBJ whole genome shotgun (WGS) entry which is preliminary data.</text>
</comment>
<evidence type="ECO:0000313" key="6">
    <source>
        <dbReference type="Proteomes" id="UP000784294"/>
    </source>
</evidence>
<dbReference type="SUPFAM" id="SSF53335">
    <property type="entry name" value="S-adenosyl-L-methionine-dependent methyltransferases"/>
    <property type="match status" value="1"/>
</dbReference>
<dbReference type="AlphaFoldDB" id="A0A448WTG1"/>
<accession>A0A448WTG1</accession>
<dbReference type="Gene3D" id="3.40.50.150">
    <property type="entry name" value="Vaccinia Virus protein VP39"/>
    <property type="match status" value="1"/>
</dbReference>
<keyword evidence="3" id="KW-0808">Transferase</keyword>
<evidence type="ECO:0000313" key="5">
    <source>
        <dbReference type="EMBL" id="VEL19853.1"/>
    </source>
</evidence>
<evidence type="ECO:0000256" key="1">
    <source>
        <dbReference type="ARBA" id="ARBA00008361"/>
    </source>
</evidence>
<evidence type="ECO:0000256" key="4">
    <source>
        <dbReference type="ARBA" id="ARBA00023268"/>
    </source>
</evidence>
<dbReference type="GO" id="GO:0008168">
    <property type="term" value="F:methyltransferase activity"/>
    <property type="evidence" value="ECO:0007669"/>
    <property type="project" value="UniProtKB-KW"/>
</dbReference>
<evidence type="ECO:0000256" key="3">
    <source>
        <dbReference type="ARBA" id="ARBA00022679"/>
    </source>
</evidence>
<dbReference type="InterPro" id="IPR029063">
    <property type="entry name" value="SAM-dependent_MTases_sf"/>
</dbReference>
<gene>
    <name evidence="5" type="ORF">PXEA_LOCUS13293</name>
</gene>
<dbReference type="InterPro" id="IPR051419">
    <property type="entry name" value="Lys/N-term_MeTrsfase_sf"/>
</dbReference>
<dbReference type="Proteomes" id="UP000784294">
    <property type="component" value="Unassembled WGS sequence"/>
</dbReference>
<sequence length="335" mass="38575">MNLLPKLHCDFSKHDYWESFFASCKTTFEWYGDYIQLSDIVSKYVKKSDKILMVGCGNSDLSRMIYDMNACHDILSIDANETVIAQMIDKHNSNGQRPGLIYKCLDVLNLHGYIDASISLSKEGRSHFSCVIDKGTLDALHTHEGSEETVEMMFQQIDYALQLSGRYIVITLAQAHILQSICAYFIERKPEWVVQIHQITSNSDQESPRASFPLPVFAFVFVKLRRSPDHLPRLSIMPLAQKQQINMSWVVNPTELSAQIKEWIKMEQELCLLRHELVFHFLGHYRSGKQNEFHFLCPDNDFVVFQCRYVAINTSIRSKVVAPSAVYLVPFGDHK</sequence>
<comment type="similarity">
    <text evidence="1">Belongs to the methyltransferase superfamily.</text>
</comment>
<dbReference type="GO" id="GO:0032259">
    <property type="term" value="P:methylation"/>
    <property type="evidence" value="ECO:0007669"/>
    <property type="project" value="UniProtKB-KW"/>
</dbReference>
<organism evidence="5 6">
    <name type="scientific">Protopolystoma xenopodis</name>
    <dbReference type="NCBI Taxonomy" id="117903"/>
    <lineage>
        <taxon>Eukaryota</taxon>
        <taxon>Metazoa</taxon>
        <taxon>Spiralia</taxon>
        <taxon>Lophotrochozoa</taxon>
        <taxon>Platyhelminthes</taxon>
        <taxon>Monogenea</taxon>
        <taxon>Polyopisthocotylea</taxon>
        <taxon>Polystomatidea</taxon>
        <taxon>Polystomatidae</taxon>
        <taxon>Protopolystoma</taxon>
    </lineage>
</organism>
<evidence type="ECO:0000256" key="2">
    <source>
        <dbReference type="ARBA" id="ARBA00022603"/>
    </source>
</evidence>
<keyword evidence="6" id="KW-1185">Reference proteome</keyword>